<evidence type="ECO:0000256" key="1">
    <source>
        <dbReference type="ARBA" id="ARBA00012771"/>
    </source>
</evidence>
<keyword evidence="3" id="KW-0808">Transferase</keyword>
<reference evidence="8" key="1">
    <citation type="submission" date="2013-08" db="EMBL/GenBank/DDBJ databases">
        <authorList>
            <person name="Mendez C."/>
            <person name="Richter M."/>
            <person name="Ferrer M."/>
            <person name="Sanchez J."/>
        </authorList>
    </citation>
    <scope>NUCLEOTIDE SEQUENCE</scope>
</reference>
<proteinExistence type="inferred from homology"/>
<accession>T1BRR3</accession>
<dbReference type="CDD" id="cd02440">
    <property type="entry name" value="AdoMet_MTases"/>
    <property type="match status" value="1"/>
</dbReference>
<comment type="caution">
    <text evidence="8">The sequence shown here is derived from an EMBL/GenBank/DDBJ whole genome shotgun (WGS) entry which is preliminary data.</text>
</comment>
<evidence type="ECO:0000313" key="8">
    <source>
        <dbReference type="EMBL" id="EQD75571.1"/>
    </source>
</evidence>
<dbReference type="Pfam" id="PF17827">
    <property type="entry name" value="PrmC_N"/>
    <property type="match status" value="1"/>
</dbReference>
<evidence type="ECO:0000256" key="3">
    <source>
        <dbReference type="ARBA" id="ARBA00022679"/>
    </source>
</evidence>
<keyword evidence="4" id="KW-0949">S-adenosyl-L-methionine</keyword>
<dbReference type="InterPro" id="IPR040758">
    <property type="entry name" value="PrmC_N"/>
</dbReference>
<dbReference type="GO" id="GO:0032259">
    <property type="term" value="P:methylation"/>
    <property type="evidence" value="ECO:0007669"/>
    <property type="project" value="UniProtKB-KW"/>
</dbReference>
<dbReference type="InterPro" id="IPR019874">
    <property type="entry name" value="RF_methyltr_PrmC"/>
</dbReference>
<keyword evidence="2" id="KW-0489">Methyltransferase</keyword>
<organism evidence="8">
    <name type="scientific">mine drainage metagenome</name>
    <dbReference type="NCBI Taxonomy" id="410659"/>
    <lineage>
        <taxon>unclassified sequences</taxon>
        <taxon>metagenomes</taxon>
        <taxon>ecological metagenomes</taxon>
    </lineage>
</organism>
<dbReference type="InterPro" id="IPR029063">
    <property type="entry name" value="SAM-dependent_MTases_sf"/>
</dbReference>
<dbReference type="InterPro" id="IPR004556">
    <property type="entry name" value="HemK-like"/>
</dbReference>
<feature type="domain" description="Methyltransferase small" evidence="6">
    <location>
        <begin position="119"/>
        <end position="208"/>
    </location>
</feature>
<dbReference type="AlphaFoldDB" id="T1BRR3"/>
<evidence type="ECO:0000256" key="5">
    <source>
        <dbReference type="ARBA" id="ARBA00048391"/>
    </source>
</evidence>
<protein>
    <recommendedName>
        <fullName evidence="1">peptide chain release factor N(5)-glutamine methyltransferase</fullName>
        <ecNumber evidence="1">2.1.1.297</ecNumber>
    </recommendedName>
</protein>
<dbReference type="PROSITE" id="PS00092">
    <property type="entry name" value="N6_MTASE"/>
    <property type="match status" value="1"/>
</dbReference>
<dbReference type="PANTHER" id="PTHR18895">
    <property type="entry name" value="HEMK METHYLTRANSFERASE"/>
    <property type="match status" value="1"/>
</dbReference>
<dbReference type="GO" id="GO:0003676">
    <property type="term" value="F:nucleic acid binding"/>
    <property type="evidence" value="ECO:0007669"/>
    <property type="project" value="InterPro"/>
</dbReference>
<sequence length="302" mass="33345">MPKGYFSKSGLEPRPTVASALAWATRHLAECLASPEREAQLLLAASLGCPLTRLFADPLRFLEPAEQARVEAFVLRRQRGEPLAYLAGHREFWSLDFRVNRHTLVPRPETEALIARALELIPEGHPGRLLDLGTGCGVLAITLARERPGLEIWATDQSREALAQARENARVLQTPSIVFRNGDWFEALPGGLAFDWIVSNPPYLADHDPALETDGIRFEPRQSLVSGPTGLEALCRIIKESPHWLRAPGWLILEHAHDQARTLATLLRANGWQDAAGYPDVGGETQGTFAAWLGHPVPIHRG</sequence>
<dbReference type="NCBIfam" id="TIGR03534">
    <property type="entry name" value="RF_mod_PrmC"/>
    <property type="match status" value="1"/>
</dbReference>
<dbReference type="GO" id="GO:0102559">
    <property type="term" value="F:peptide chain release factor N(5)-glutamine methyltransferase activity"/>
    <property type="evidence" value="ECO:0007669"/>
    <property type="project" value="UniProtKB-EC"/>
</dbReference>
<evidence type="ECO:0000259" key="6">
    <source>
        <dbReference type="Pfam" id="PF05175"/>
    </source>
</evidence>
<dbReference type="SUPFAM" id="SSF53335">
    <property type="entry name" value="S-adenosyl-L-methionine-dependent methyltransferases"/>
    <property type="match status" value="1"/>
</dbReference>
<dbReference type="HAMAP" id="MF_02126">
    <property type="entry name" value="RF_methyltr_PrmC"/>
    <property type="match status" value="1"/>
</dbReference>
<dbReference type="Pfam" id="PF05175">
    <property type="entry name" value="MTS"/>
    <property type="match status" value="1"/>
</dbReference>
<dbReference type="InterPro" id="IPR050320">
    <property type="entry name" value="N5-glutamine_MTase"/>
</dbReference>
<gene>
    <name evidence="8" type="ORF">B1B_02045</name>
</gene>
<dbReference type="NCBIfam" id="TIGR00536">
    <property type="entry name" value="hemK_fam"/>
    <property type="match status" value="1"/>
</dbReference>
<evidence type="ECO:0000256" key="4">
    <source>
        <dbReference type="ARBA" id="ARBA00022691"/>
    </source>
</evidence>
<feature type="domain" description="Release factor glutamine methyltransferase N-terminal" evidence="7">
    <location>
        <begin position="20"/>
        <end position="88"/>
    </location>
</feature>
<dbReference type="EMBL" id="AUZY01001208">
    <property type="protein sequence ID" value="EQD75571.1"/>
    <property type="molecule type" value="Genomic_DNA"/>
</dbReference>
<dbReference type="EC" id="2.1.1.297" evidence="1"/>
<dbReference type="Gene3D" id="3.40.50.150">
    <property type="entry name" value="Vaccinia Virus protein VP39"/>
    <property type="match status" value="1"/>
</dbReference>
<evidence type="ECO:0000256" key="2">
    <source>
        <dbReference type="ARBA" id="ARBA00022603"/>
    </source>
</evidence>
<reference evidence="8" key="2">
    <citation type="journal article" date="2014" name="ISME J.">
        <title>Microbial stratification in low pH oxic and suboxic macroscopic growths along an acid mine drainage.</title>
        <authorList>
            <person name="Mendez-Garcia C."/>
            <person name="Mesa V."/>
            <person name="Sprenger R.R."/>
            <person name="Richter M."/>
            <person name="Diez M.S."/>
            <person name="Solano J."/>
            <person name="Bargiela R."/>
            <person name="Golyshina O.V."/>
            <person name="Manteca A."/>
            <person name="Ramos J.L."/>
            <person name="Gallego J.R."/>
            <person name="Llorente I."/>
            <person name="Martins Dos Santos V.A."/>
            <person name="Jensen O.N."/>
            <person name="Pelaez A.I."/>
            <person name="Sanchez J."/>
            <person name="Ferrer M."/>
        </authorList>
    </citation>
    <scope>NUCLEOTIDE SEQUENCE</scope>
</reference>
<dbReference type="Gene3D" id="1.10.8.10">
    <property type="entry name" value="DNA helicase RuvA subunit, C-terminal domain"/>
    <property type="match status" value="1"/>
</dbReference>
<name>T1BRR3_9ZZZZ</name>
<dbReference type="InterPro" id="IPR002052">
    <property type="entry name" value="DNA_methylase_N6_adenine_CS"/>
</dbReference>
<comment type="catalytic activity">
    <reaction evidence="5">
        <text>L-glutaminyl-[peptide chain release factor] + S-adenosyl-L-methionine = N(5)-methyl-L-glutaminyl-[peptide chain release factor] + S-adenosyl-L-homocysteine + H(+)</text>
        <dbReference type="Rhea" id="RHEA:42896"/>
        <dbReference type="Rhea" id="RHEA-COMP:10271"/>
        <dbReference type="Rhea" id="RHEA-COMP:10272"/>
        <dbReference type="ChEBI" id="CHEBI:15378"/>
        <dbReference type="ChEBI" id="CHEBI:30011"/>
        <dbReference type="ChEBI" id="CHEBI:57856"/>
        <dbReference type="ChEBI" id="CHEBI:59789"/>
        <dbReference type="ChEBI" id="CHEBI:61891"/>
        <dbReference type="EC" id="2.1.1.297"/>
    </reaction>
</comment>
<evidence type="ECO:0000259" key="7">
    <source>
        <dbReference type="Pfam" id="PF17827"/>
    </source>
</evidence>
<dbReference type="PANTHER" id="PTHR18895:SF74">
    <property type="entry name" value="MTRF1L RELEASE FACTOR GLUTAMINE METHYLTRANSFERASE"/>
    <property type="match status" value="1"/>
</dbReference>
<dbReference type="InterPro" id="IPR007848">
    <property type="entry name" value="Small_mtfrase_dom"/>
</dbReference>